<protein>
    <recommendedName>
        <fullName evidence="2">Calcineurin-like phosphoesterase domain-containing protein</fullName>
    </recommendedName>
</protein>
<accession>A0ABQ4N4Q4</accession>
<dbReference type="Pfam" id="PF12850">
    <property type="entry name" value="Metallophos_2"/>
    <property type="match status" value="1"/>
</dbReference>
<proteinExistence type="inferred from homology"/>
<dbReference type="InterPro" id="IPR029052">
    <property type="entry name" value="Metallo-depent_PP-like"/>
</dbReference>
<evidence type="ECO:0000313" key="3">
    <source>
        <dbReference type="EMBL" id="GIQ63141.1"/>
    </source>
</evidence>
<keyword evidence="4" id="KW-1185">Reference proteome</keyword>
<dbReference type="Proteomes" id="UP000680304">
    <property type="component" value="Unassembled WGS sequence"/>
</dbReference>
<dbReference type="SUPFAM" id="SSF56300">
    <property type="entry name" value="Metallo-dependent phosphatases"/>
    <property type="match status" value="1"/>
</dbReference>
<comment type="similarity">
    <text evidence="1">Belongs to the metallophosphoesterase superfamily. YfcE family.</text>
</comment>
<comment type="caution">
    <text evidence="3">The sequence shown here is derived from an EMBL/GenBank/DDBJ whole genome shotgun (WGS) entry which is preliminary data.</text>
</comment>
<evidence type="ECO:0000259" key="2">
    <source>
        <dbReference type="Pfam" id="PF12850"/>
    </source>
</evidence>
<evidence type="ECO:0000313" key="4">
    <source>
        <dbReference type="Proteomes" id="UP000680304"/>
    </source>
</evidence>
<sequence>MRIVILGDFHLKPEDYELTRSAMEDIANCKPDLIIPLGDFGSQENIGRVAGLEEAERFCECRACR</sequence>
<name>A0ABQ4N4Q4_9BACL</name>
<reference evidence="3 4" key="1">
    <citation type="submission" date="2021-04" db="EMBL/GenBank/DDBJ databases">
        <title>Draft genome sequence of Paenibacillus cisolokensis, LC2-13A.</title>
        <authorList>
            <person name="Uke A."/>
            <person name="Chhe C."/>
            <person name="Baramee S."/>
            <person name="Kosugi A."/>
        </authorList>
    </citation>
    <scope>NUCLEOTIDE SEQUENCE [LARGE SCALE GENOMIC DNA]</scope>
    <source>
        <strain evidence="3 4">LC2-13A</strain>
    </source>
</reference>
<dbReference type="RefSeq" id="WP_213528419.1">
    <property type="nucleotide sequence ID" value="NZ_BOVJ01000056.1"/>
</dbReference>
<dbReference type="InterPro" id="IPR024654">
    <property type="entry name" value="Calcineurin-like_PHP_lpxH"/>
</dbReference>
<feature type="domain" description="Calcineurin-like phosphoesterase" evidence="2">
    <location>
        <begin position="1"/>
        <end position="52"/>
    </location>
</feature>
<gene>
    <name evidence="3" type="ORF">PACILC2_17090</name>
</gene>
<dbReference type="EMBL" id="BOVJ01000056">
    <property type="protein sequence ID" value="GIQ63141.1"/>
    <property type="molecule type" value="Genomic_DNA"/>
</dbReference>
<organism evidence="3 4">
    <name type="scientific">Paenibacillus cisolokensis</name>
    <dbReference type="NCBI Taxonomy" id="1658519"/>
    <lineage>
        <taxon>Bacteria</taxon>
        <taxon>Bacillati</taxon>
        <taxon>Bacillota</taxon>
        <taxon>Bacilli</taxon>
        <taxon>Bacillales</taxon>
        <taxon>Paenibacillaceae</taxon>
        <taxon>Paenibacillus</taxon>
    </lineage>
</organism>
<evidence type="ECO:0000256" key="1">
    <source>
        <dbReference type="ARBA" id="ARBA00008950"/>
    </source>
</evidence>